<dbReference type="RefSeq" id="WP_151677546.1">
    <property type="nucleotide sequence ID" value="NZ_WBWA01000005.1"/>
</dbReference>
<gene>
    <name evidence="1" type="ORF">F9K91_07635</name>
</gene>
<evidence type="ECO:0000313" key="2">
    <source>
        <dbReference type="Proteomes" id="UP000430843"/>
    </source>
</evidence>
<keyword evidence="2" id="KW-1185">Reference proteome</keyword>
<sequence length="183" mass="19661">MPVLSGGFETGSDGWINTSSGSPVIRLSNAVFVRSGSWAADVSADTLQIGIGLRALPAEASNAVITASVWIKNSAQYDQGNMQLGVYSSEDPIHLSAPVHSGYNEWKQLTTTFTTTGQSNIGIGLSSDSRASMDDWIISYEPTTSTFCRDAGVWKPSNKYVKENGIWKPSNTKVKHAGAWKDV</sequence>
<dbReference type="Gene3D" id="2.60.120.260">
    <property type="entry name" value="Galactose-binding domain-like"/>
    <property type="match status" value="1"/>
</dbReference>
<evidence type="ECO:0008006" key="3">
    <source>
        <dbReference type="Google" id="ProtNLM"/>
    </source>
</evidence>
<proteinExistence type="predicted"/>
<organism evidence="1 2">
    <name type="scientific">Brucella tritici</name>
    <dbReference type="NCBI Taxonomy" id="94626"/>
    <lineage>
        <taxon>Bacteria</taxon>
        <taxon>Pseudomonadati</taxon>
        <taxon>Pseudomonadota</taxon>
        <taxon>Alphaproteobacteria</taxon>
        <taxon>Hyphomicrobiales</taxon>
        <taxon>Brucellaceae</taxon>
        <taxon>Brucella/Ochrobactrum group</taxon>
        <taxon>Brucella</taxon>
    </lineage>
</organism>
<dbReference type="AlphaFoldDB" id="A0A833CMI8"/>
<dbReference type="Proteomes" id="UP000430843">
    <property type="component" value="Unassembled WGS sequence"/>
</dbReference>
<accession>A0A833CMI8</accession>
<name>A0A833CMI8_9HYPH</name>
<reference evidence="1 2" key="1">
    <citation type="submission" date="2019-09" db="EMBL/GenBank/DDBJ databases">
        <title>Taxonomic organization of the family Brucellaceae based on a phylogenomic approach.</title>
        <authorList>
            <person name="Leclercq S."/>
            <person name="Cloeckaert A."/>
            <person name="Zygmunt M.S."/>
        </authorList>
    </citation>
    <scope>NUCLEOTIDE SEQUENCE [LARGE SCALE GENOMIC DNA]</scope>
    <source>
        <strain evidence="1 2">LMG 18957</strain>
    </source>
</reference>
<protein>
    <recommendedName>
        <fullName evidence="3">CBM-cenC domain-containing protein</fullName>
    </recommendedName>
</protein>
<dbReference type="EMBL" id="WBWA01000005">
    <property type="protein sequence ID" value="KAB2665992.1"/>
    <property type="molecule type" value="Genomic_DNA"/>
</dbReference>
<evidence type="ECO:0000313" key="1">
    <source>
        <dbReference type="EMBL" id="KAB2665992.1"/>
    </source>
</evidence>
<comment type="caution">
    <text evidence="1">The sequence shown here is derived from an EMBL/GenBank/DDBJ whole genome shotgun (WGS) entry which is preliminary data.</text>
</comment>